<dbReference type="GO" id="GO:0009446">
    <property type="term" value="P:putrescine biosynthetic process"/>
    <property type="evidence" value="ECO:0007669"/>
    <property type="project" value="InterPro"/>
</dbReference>
<proteinExistence type="predicted"/>
<dbReference type="PANTHER" id="PTHR31377:SF0">
    <property type="entry name" value="AGMATINE DEIMINASE-RELATED"/>
    <property type="match status" value="1"/>
</dbReference>
<accession>A0A6C2UQL2</accession>
<dbReference type="GO" id="GO:0047632">
    <property type="term" value="F:agmatine deiminase activity"/>
    <property type="evidence" value="ECO:0007669"/>
    <property type="project" value="TreeGrafter"/>
</dbReference>
<name>A0A6C2UQL2_9BACT</name>
<sequence>MGVTRRRGLIRTVCILGWRFRCRLEILLGMNIPQRRLPAEWEPQDAVLLVWPHDQTDWRPMLAEAQKTFGTIAEAIERFQPVIRVQPDAWNIPPDDTWARDFGPITIEEDGRPVLLDFTFNGWGEKFTADKDNAVTRSLHAAGAFGTTPLRTVDLVLEGGSIESDGAGTLLATTECLLNPNRNPHLSKEQIEEQLKAELGATNILWLENGFLAGDDTDAHIDTLARLCPDQTIVYVACDDPADEHYAPLKAMERELQQFHNYRLLPLPWPSAKYDADGERLPATYANYLVINGAVLVPAYNDPADAGALEVIEKAFPGREIVGIDCSTLILQHGSLHCVTMQIPKGVL</sequence>
<gene>
    <name evidence="2" type="primary">aguA</name>
    <name evidence="2" type="ORF">SCARR_04665</name>
</gene>
<protein>
    <submittedName>
        <fullName evidence="2">Agmatine deiminase</fullName>
    </submittedName>
</protein>
<keyword evidence="3" id="KW-1185">Reference proteome</keyword>
<dbReference type="PANTHER" id="PTHR31377">
    <property type="entry name" value="AGMATINE DEIMINASE-RELATED"/>
    <property type="match status" value="1"/>
</dbReference>
<evidence type="ECO:0000313" key="2">
    <source>
        <dbReference type="EMBL" id="VGO22580.1"/>
    </source>
</evidence>
<dbReference type="Proteomes" id="UP000346198">
    <property type="component" value="Unassembled WGS sequence"/>
</dbReference>
<organism evidence="2 3">
    <name type="scientific">Pontiella sulfatireligans</name>
    <dbReference type="NCBI Taxonomy" id="2750658"/>
    <lineage>
        <taxon>Bacteria</taxon>
        <taxon>Pseudomonadati</taxon>
        <taxon>Kiritimatiellota</taxon>
        <taxon>Kiritimatiellia</taxon>
        <taxon>Kiritimatiellales</taxon>
        <taxon>Pontiellaceae</taxon>
        <taxon>Pontiella</taxon>
    </lineage>
</organism>
<dbReference type="EMBL" id="CAAHFH010000002">
    <property type="protein sequence ID" value="VGO22580.1"/>
    <property type="molecule type" value="Genomic_DNA"/>
</dbReference>
<dbReference type="GO" id="GO:0004668">
    <property type="term" value="F:protein-arginine deiminase activity"/>
    <property type="evidence" value="ECO:0007669"/>
    <property type="project" value="InterPro"/>
</dbReference>
<dbReference type="Pfam" id="PF04371">
    <property type="entry name" value="PAD_porph"/>
    <property type="match status" value="1"/>
</dbReference>
<dbReference type="SUPFAM" id="SSF55909">
    <property type="entry name" value="Pentein"/>
    <property type="match status" value="1"/>
</dbReference>
<dbReference type="Gene3D" id="3.75.10.10">
    <property type="entry name" value="L-arginine/glycine Amidinotransferase, Chain A"/>
    <property type="match status" value="1"/>
</dbReference>
<dbReference type="AlphaFoldDB" id="A0A6C2UQL2"/>
<evidence type="ECO:0000313" key="3">
    <source>
        <dbReference type="Proteomes" id="UP000346198"/>
    </source>
</evidence>
<dbReference type="InterPro" id="IPR007466">
    <property type="entry name" value="Peptidyl-Arg-deiminase_porph"/>
</dbReference>
<keyword evidence="1" id="KW-0378">Hydrolase</keyword>
<evidence type="ECO:0000256" key="1">
    <source>
        <dbReference type="ARBA" id="ARBA00022801"/>
    </source>
</evidence>
<reference evidence="2 3" key="1">
    <citation type="submission" date="2019-04" db="EMBL/GenBank/DDBJ databases">
        <authorList>
            <person name="Van Vliet M D."/>
        </authorList>
    </citation>
    <scope>NUCLEOTIDE SEQUENCE [LARGE SCALE GENOMIC DNA]</scope>
    <source>
        <strain evidence="2 3">F21</strain>
    </source>
</reference>